<evidence type="ECO:0000313" key="4">
    <source>
        <dbReference type="EMBL" id="KAK5970810.1"/>
    </source>
</evidence>
<comment type="caution">
    <text evidence="4">The sequence shown here is derived from an EMBL/GenBank/DDBJ whole genome shotgun (WGS) entry which is preliminary data.</text>
</comment>
<feature type="chain" id="PRO_5042875923" evidence="2">
    <location>
        <begin position="21"/>
        <end position="234"/>
    </location>
</feature>
<feature type="domain" description="Partial AB-hydrolase lipase" evidence="3">
    <location>
        <begin position="189"/>
        <end position="223"/>
    </location>
</feature>
<keyword evidence="2" id="KW-0732">Signal</keyword>
<reference evidence="4 5" key="1">
    <citation type="submission" date="2019-10" db="EMBL/GenBank/DDBJ databases">
        <title>Assembly and Annotation for the nematode Trichostrongylus colubriformis.</title>
        <authorList>
            <person name="Martin J."/>
        </authorList>
    </citation>
    <scope>NUCLEOTIDE SEQUENCE [LARGE SCALE GENOMIC DNA]</scope>
    <source>
        <strain evidence="4">G859</strain>
        <tissue evidence="4">Whole worm</tissue>
    </source>
</reference>
<sequence length="234" mass="25474">MHHKCILMSSVLGMLCLVRAQRHVIPMERPPDLLLGANPFFPQPNGSNGWPPLPTSLAPPLPAPSPPGWSPDVSSFLLSYKNGESLNPFTTQPSPIFPTFSPTIAQIATFSSPQPIVDKLPTFSPPQLFPQLPLLPPPPPPFPLLPSPPPPPAMPSYSPPSPFTLTANPNSKSTTMKPINIDPEAIMSVPEIIRHWGYPVEEHQVVTSDGYVLTLHRIPHGRSEFDSLFESSNG</sequence>
<gene>
    <name evidence="4" type="ORF">GCK32_022313</name>
</gene>
<feature type="compositionally biased region" description="Pro residues" evidence="1">
    <location>
        <begin position="51"/>
        <end position="66"/>
    </location>
</feature>
<evidence type="ECO:0000313" key="5">
    <source>
        <dbReference type="Proteomes" id="UP001331761"/>
    </source>
</evidence>
<dbReference type="EMBL" id="WIXE01018546">
    <property type="protein sequence ID" value="KAK5970810.1"/>
    <property type="molecule type" value="Genomic_DNA"/>
</dbReference>
<dbReference type="Proteomes" id="UP001331761">
    <property type="component" value="Unassembled WGS sequence"/>
</dbReference>
<feature type="signal peptide" evidence="2">
    <location>
        <begin position="1"/>
        <end position="20"/>
    </location>
</feature>
<dbReference type="InterPro" id="IPR029058">
    <property type="entry name" value="AB_hydrolase_fold"/>
</dbReference>
<name>A0AAN8FJF1_TRICO</name>
<protein>
    <submittedName>
        <fullName evidence="4">Ab-hydrolase associated lipase region</fullName>
    </submittedName>
</protein>
<dbReference type="InterPro" id="IPR006693">
    <property type="entry name" value="AB_hydrolase_lipase"/>
</dbReference>
<accession>A0AAN8FJF1</accession>
<evidence type="ECO:0000256" key="2">
    <source>
        <dbReference type="SAM" id="SignalP"/>
    </source>
</evidence>
<evidence type="ECO:0000256" key="1">
    <source>
        <dbReference type="SAM" id="MobiDB-lite"/>
    </source>
</evidence>
<proteinExistence type="predicted"/>
<feature type="region of interest" description="Disordered" evidence="1">
    <location>
        <begin position="46"/>
        <end position="66"/>
    </location>
</feature>
<organism evidence="4 5">
    <name type="scientific">Trichostrongylus colubriformis</name>
    <name type="common">Black scour worm</name>
    <dbReference type="NCBI Taxonomy" id="6319"/>
    <lineage>
        <taxon>Eukaryota</taxon>
        <taxon>Metazoa</taxon>
        <taxon>Ecdysozoa</taxon>
        <taxon>Nematoda</taxon>
        <taxon>Chromadorea</taxon>
        <taxon>Rhabditida</taxon>
        <taxon>Rhabditina</taxon>
        <taxon>Rhabditomorpha</taxon>
        <taxon>Strongyloidea</taxon>
        <taxon>Trichostrongylidae</taxon>
        <taxon>Trichostrongylus</taxon>
    </lineage>
</organism>
<evidence type="ECO:0000259" key="3">
    <source>
        <dbReference type="Pfam" id="PF04083"/>
    </source>
</evidence>
<dbReference type="GO" id="GO:0006629">
    <property type="term" value="P:lipid metabolic process"/>
    <property type="evidence" value="ECO:0007669"/>
    <property type="project" value="InterPro"/>
</dbReference>
<dbReference type="PRINTS" id="PR01217">
    <property type="entry name" value="PRICHEXTENSN"/>
</dbReference>
<keyword evidence="5" id="KW-1185">Reference proteome</keyword>
<dbReference type="Pfam" id="PF04083">
    <property type="entry name" value="Abhydro_lipase"/>
    <property type="match status" value="1"/>
</dbReference>
<dbReference type="AlphaFoldDB" id="A0AAN8FJF1"/>
<dbReference type="Gene3D" id="3.40.50.1820">
    <property type="entry name" value="alpha/beta hydrolase"/>
    <property type="match status" value="1"/>
</dbReference>
<dbReference type="PANTHER" id="PTHR11005">
    <property type="entry name" value="LYSOSOMAL ACID LIPASE-RELATED"/>
    <property type="match status" value="1"/>
</dbReference>
<dbReference type="SUPFAM" id="SSF53474">
    <property type="entry name" value="alpha/beta-Hydrolases"/>
    <property type="match status" value="1"/>
</dbReference>